<evidence type="ECO:0000313" key="6">
    <source>
        <dbReference type="Proteomes" id="UP000318585"/>
    </source>
</evidence>
<dbReference type="InterPro" id="IPR019316">
    <property type="entry name" value="G8_domain"/>
</dbReference>
<comment type="caution">
    <text evidence="5">The sequence shown here is derived from an EMBL/GenBank/DDBJ whole genome shotgun (WGS) entry which is preliminary data.</text>
</comment>
<evidence type="ECO:0000313" key="5">
    <source>
        <dbReference type="EMBL" id="TRX21394.1"/>
    </source>
</evidence>
<protein>
    <submittedName>
        <fullName evidence="5">T9SS type A sorting domain-containing protein</fullName>
    </submittedName>
</protein>
<name>A0A553CLU1_9FLAO</name>
<keyword evidence="1 2" id="KW-0732">Signal</keyword>
<evidence type="ECO:0000256" key="1">
    <source>
        <dbReference type="ARBA" id="ARBA00022729"/>
    </source>
</evidence>
<dbReference type="Proteomes" id="UP000318585">
    <property type="component" value="Unassembled WGS sequence"/>
</dbReference>
<evidence type="ECO:0000259" key="4">
    <source>
        <dbReference type="Pfam" id="PF18962"/>
    </source>
</evidence>
<dbReference type="RefSeq" id="WP_144071428.1">
    <property type="nucleotide sequence ID" value="NZ_VJZR01000005.1"/>
</dbReference>
<dbReference type="NCBIfam" id="TIGR04183">
    <property type="entry name" value="Por_Secre_tail"/>
    <property type="match status" value="1"/>
</dbReference>
<keyword evidence="6" id="KW-1185">Reference proteome</keyword>
<dbReference type="AlphaFoldDB" id="A0A553CLU1"/>
<sequence length="1110" mass="117917">MIKKLLLTVFLVLVQTNFFAAINTYVGVNGGVWNLSTNWSTGAIPTTSDDVVIPTGKVVILGANVSANSISISGTMSISFKADITINSQLIVVTSPNGHIDFDHSIIRLPSTVSLYLQNGSNSLNGSCNNNDEIFVGAVQYAVCTGGGAIYLFQDIENAGGINVVTSGTIGVAQTICSGATPATLTSITGATGQGTISYEWQTNASGSYVTISGAIGATYSPPALTSTTSYQRRTISVFGLYTFYSAYTTPVTISINSSPTITSQPITQLDCERLSVNFTVVASGSGFNYSWQYRKIGDATYTTIISNSTNVDNFNENKITIRNVGSAQFPNGTLFQVIVTNSSGCSVTSYAATLLVNEIKGISPSATAVTQCYGTNYSYTVSTSTPSPGYVVSYQWKSSVTSGVWNNVVDGTHFSGATSATLNIINGTPTESAEYKVQVIFTSSGTNCTVTTALNRQITFLPEVTPPVATITQPDCITSTGSVTLSGLPAIGTWTLTRSGNSSATTTGSGASTIITGLAPGTYTYTITLGTCTSLASANIGIQAATTAIWNGSAWTNGPPTFNQALQFTGNYTSSGDLTACSCTITSGAVTFNPTHTLKITNWVHVNGGSLTFEDSSSLVQINNVVNIGNITYKRNYTGGEMDYTYWSSPISGQNLLTLSPSTKLDKFFSFDGTDWVQEVPSSTTMTIGKGYIIRGIPPPPGPPVGFGTLLFNGVPNNGPYTISGIIPDISCLLGNPYPSALDADAFLVANKEVLNGTLYFWTHNTPIAIGTPNPGIGVWTYSGNDYAAYNATGGVGAAPPDIDPNTGLPYPGQAPSVSTGGVNNNIPSGKIASGQGFFGSSKLSPIGSTILYNNNMRVGVGTITGNNTQFFKTKTPKSIEKHRIWLNLTNTQGAFKQTLVGYVTDATNEYEGRFDGESYDGNDFLDFYSVNEDKNLAIQGRALPFDVNDEIPLGYRVALDGAFTIKIGKTDGLLYNQPVFLEDKLRNSVFNLKQGNYTFTTAAGFFDDRFVLRYTDKTLGKEEVVLNDGITVLYSNNYKTLIIRNNVKDATVNSVSLFNIAGQNIANWDVKGREQTSIQIPIKNLPSEIYIVKVKTTKGESSKKIIIK</sequence>
<dbReference type="OrthoDB" id="1652165at2"/>
<evidence type="ECO:0000259" key="3">
    <source>
        <dbReference type="Pfam" id="PF10162"/>
    </source>
</evidence>
<dbReference type="InterPro" id="IPR026444">
    <property type="entry name" value="Secre_tail"/>
</dbReference>
<feature type="domain" description="G8" evidence="3">
    <location>
        <begin position="39"/>
        <end position="139"/>
    </location>
</feature>
<dbReference type="EMBL" id="VJZR01000005">
    <property type="protein sequence ID" value="TRX21394.1"/>
    <property type="molecule type" value="Genomic_DNA"/>
</dbReference>
<evidence type="ECO:0000256" key="2">
    <source>
        <dbReference type="SAM" id="SignalP"/>
    </source>
</evidence>
<feature type="signal peptide" evidence="2">
    <location>
        <begin position="1"/>
        <end position="20"/>
    </location>
</feature>
<organism evidence="5 6">
    <name type="scientific">Flavobacterium franklandianum</name>
    <dbReference type="NCBI Taxonomy" id="2594430"/>
    <lineage>
        <taxon>Bacteria</taxon>
        <taxon>Pseudomonadati</taxon>
        <taxon>Bacteroidota</taxon>
        <taxon>Flavobacteriia</taxon>
        <taxon>Flavobacteriales</taxon>
        <taxon>Flavobacteriaceae</taxon>
        <taxon>Flavobacterium</taxon>
    </lineage>
</organism>
<dbReference type="Pfam" id="PF10162">
    <property type="entry name" value="G8"/>
    <property type="match status" value="1"/>
</dbReference>
<reference evidence="5 6" key="1">
    <citation type="submission" date="2019-07" db="EMBL/GenBank/DDBJ databases">
        <title>Novel species of Flavobacterium.</title>
        <authorList>
            <person name="Liu Q."/>
            <person name="Xin Y.-H."/>
        </authorList>
    </citation>
    <scope>NUCLEOTIDE SEQUENCE [LARGE SCALE GENOMIC DNA]</scope>
    <source>
        <strain evidence="5 6">LB3P56</strain>
    </source>
</reference>
<accession>A0A553CLU1</accession>
<proteinExistence type="predicted"/>
<feature type="domain" description="Secretion system C-terminal sorting" evidence="4">
    <location>
        <begin position="1043"/>
        <end position="1109"/>
    </location>
</feature>
<dbReference type="Pfam" id="PF18962">
    <property type="entry name" value="Por_Secre_tail"/>
    <property type="match status" value="1"/>
</dbReference>
<feature type="chain" id="PRO_5021848220" evidence="2">
    <location>
        <begin position="21"/>
        <end position="1110"/>
    </location>
</feature>
<gene>
    <name evidence="5" type="ORF">FNW17_08560</name>
</gene>